<feature type="domain" description="Terpene synthase metal-binding" evidence="1">
    <location>
        <begin position="1"/>
        <end position="38"/>
    </location>
</feature>
<organism evidence="2 3">
    <name type="scientific">Sagittula salina</name>
    <dbReference type="NCBI Taxonomy" id="2820268"/>
    <lineage>
        <taxon>Bacteria</taxon>
        <taxon>Pseudomonadati</taxon>
        <taxon>Pseudomonadota</taxon>
        <taxon>Alphaproteobacteria</taxon>
        <taxon>Rhodobacterales</taxon>
        <taxon>Roseobacteraceae</taxon>
        <taxon>Sagittula</taxon>
    </lineage>
</organism>
<dbReference type="SUPFAM" id="SSF48576">
    <property type="entry name" value="Terpenoid synthases"/>
    <property type="match status" value="1"/>
</dbReference>
<gene>
    <name evidence="2" type="ORF">J5474_22645</name>
</gene>
<feature type="non-terminal residue" evidence="2">
    <location>
        <position position="81"/>
    </location>
</feature>
<dbReference type="GO" id="GO:0010333">
    <property type="term" value="F:terpene synthase activity"/>
    <property type="evidence" value="ECO:0007669"/>
    <property type="project" value="InterPro"/>
</dbReference>
<dbReference type="InterPro" id="IPR005630">
    <property type="entry name" value="Terpene_synthase_metal-bd"/>
</dbReference>
<dbReference type="Gene3D" id="1.10.600.10">
    <property type="entry name" value="Farnesyl Diphosphate Synthase"/>
    <property type="match status" value="1"/>
</dbReference>
<keyword evidence="3" id="KW-1185">Reference proteome</keyword>
<dbReference type="GO" id="GO:0000287">
    <property type="term" value="F:magnesium ion binding"/>
    <property type="evidence" value="ECO:0007669"/>
    <property type="project" value="InterPro"/>
</dbReference>
<evidence type="ECO:0000313" key="2">
    <source>
        <dbReference type="EMBL" id="MBP0485251.1"/>
    </source>
</evidence>
<name>A0A940MUS2_9RHOB</name>
<evidence type="ECO:0000313" key="3">
    <source>
        <dbReference type="Proteomes" id="UP000675940"/>
    </source>
</evidence>
<sequence length="81" mass="9289">ELERGDVASSIYCYMREANASEMDARQHIRSIIMDTWKRLDRAIFECPFDPTFVSMAVNLARTSLFIYQYGDGLGVEDSKS</sequence>
<comment type="caution">
    <text evidence="2">The sequence shown here is derived from an EMBL/GenBank/DDBJ whole genome shotgun (WGS) entry which is preliminary data.</text>
</comment>
<dbReference type="RefSeq" id="WP_209364282.1">
    <property type="nucleotide sequence ID" value="NZ_JAGISH010000083.1"/>
</dbReference>
<accession>A0A940MUS2</accession>
<dbReference type="Pfam" id="PF03936">
    <property type="entry name" value="Terpene_synth_C"/>
    <property type="match status" value="1"/>
</dbReference>
<proteinExistence type="predicted"/>
<dbReference type="InterPro" id="IPR008949">
    <property type="entry name" value="Isoprenoid_synthase_dom_sf"/>
</dbReference>
<evidence type="ECO:0000259" key="1">
    <source>
        <dbReference type="Pfam" id="PF03936"/>
    </source>
</evidence>
<dbReference type="AlphaFoldDB" id="A0A940MUS2"/>
<feature type="non-terminal residue" evidence="2">
    <location>
        <position position="1"/>
    </location>
</feature>
<protein>
    <recommendedName>
        <fullName evidence="1">Terpene synthase metal-binding domain-containing protein</fullName>
    </recommendedName>
</protein>
<dbReference type="Proteomes" id="UP000675940">
    <property type="component" value="Unassembled WGS sequence"/>
</dbReference>
<reference evidence="2" key="1">
    <citation type="submission" date="2021-03" db="EMBL/GenBank/DDBJ databases">
        <title>Sagittula salina sp. nov. strain M10.9X isolated from the marine waste.</title>
        <authorList>
            <person name="Satari L."/>
            <person name="Molina-Menor E."/>
            <person name="Vidal-Verdu A."/>
            <person name="Pascual J."/>
            <person name="Pereto J."/>
            <person name="Porcar M."/>
        </authorList>
    </citation>
    <scope>NUCLEOTIDE SEQUENCE</scope>
    <source>
        <strain evidence="2">M10.9X</strain>
    </source>
</reference>
<dbReference type="EMBL" id="JAGISH010000083">
    <property type="protein sequence ID" value="MBP0485251.1"/>
    <property type="molecule type" value="Genomic_DNA"/>
</dbReference>